<evidence type="ECO:0000259" key="2">
    <source>
        <dbReference type="PROSITE" id="PS50885"/>
    </source>
</evidence>
<dbReference type="PATRIC" id="fig|269796.9.peg.2713"/>
<dbReference type="AlphaFoldDB" id="Q2RR44"/>
<protein>
    <submittedName>
        <fullName evidence="4">Diguanylate cyclase/phosphodiesterase</fullName>
    </submittedName>
</protein>
<accession>Q2RR44</accession>
<feature type="domain" description="GGDEF" evidence="3">
    <location>
        <begin position="278"/>
        <end position="411"/>
    </location>
</feature>
<dbReference type="EnsemblBacteria" id="ABC23401">
    <property type="protein sequence ID" value="ABC23401"/>
    <property type="gene ID" value="Rru_A2604"/>
</dbReference>
<dbReference type="InterPro" id="IPR043128">
    <property type="entry name" value="Rev_trsase/Diguanyl_cyclase"/>
</dbReference>
<dbReference type="NCBIfam" id="TIGR00254">
    <property type="entry name" value="GGDEF"/>
    <property type="match status" value="1"/>
</dbReference>
<dbReference type="InterPro" id="IPR000160">
    <property type="entry name" value="GGDEF_dom"/>
</dbReference>
<sequence>MLGKFLAVQQALRVSLLSLAVSLGFLGMQTVWLASAADRDYLILRDRTASSLQSGLSNALWNFDAETAKAIISDALRANPIRSIHVIDSNGRVFADGQSAQPVVAPSLWESYLGWLVDLKSEMTLDLRFSSPTDDHYQGMVVGFVFITFDKDHFIRGIADRLADQVLGILVIVLVVALTTSIVFHLFISRPIIRVARGVADVDPEDPAATVLTVPRAHQRNEIGRMTNRLNHLLGRLAEVQGELRLLATRDPLTDLPNRSLILEMMDATINRVALDGGRCAVMFLDLDMFKHVNDSLGHEAGDLILKDIGRRFDAVVAGLGAVGRLGGDEFVVLIDRYEREDDLARIARRLITTVKRPIEVDGTLVHSSTSVGIACYPVDGATPQGLLRNADTAMYAVKASGPGQWAFFDRSMTENALVRLRTEASLRSAIEKGQFVLHYQPKLDLRSNRISGCEALIRWDLNGDLVPPGRFISIAEETGMIYDIGLWVLREACQAQRRWRRHAGAVPIAINVSVRQLKDERFIDDFLDIIQASGADPELLEVEVTESALMSSIEVSAHLLREMRSHGVRLSIDDFGTGYSSLAYLKNLPIDILKIDRSFVSDLPEESSIPRMIIGLAGQMGLRTVAEGIETEGQLAWLRDNGCDMIQGFLIEKPLPEADFLRFVDAYRTARAFPSAS</sequence>
<feature type="domain" description="EAL" evidence="1">
    <location>
        <begin position="420"/>
        <end position="669"/>
    </location>
</feature>
<reference evidence="4 5" key="1">
    <citation type="journal article" date="2011" name="Stand. Genomic Sci.">
        <title>Complete genome sequence of Rhodospirillum rubrum type strain (S1).</title>
        <authorList>
            <person name="Munk A.C."/>
            <person name="Copeland A."/>
            <person name="Lucas S."/>
            <person name="Lapidus A."/>
            <person name="Del Rio T.G."/>
            <person name="Barry K."/>
            <person name="Detter J.C."/>
            <person name="Hammon N."/>
            <person name="Israni S."/>
            <person name="Pitluck S."/>
            <person name="Brettin T."/>
            <person name="Bruce D."/>
            <person name="Han C."/>
            <person name="Tapia R."/>
            <person name="Gilna P."/>
            <person name="Schmutz J."/>
            <person name="Larimer F."/>
            <person name="Land M."/>
            <person name="Kyrpides N.C."/>
            <person name="Mavromatis K."/>
            <person name="Richardson P."/>
            <person name="Rohde M."/>
            <person name="Goker M."/>
            <person name="Klenk H.P."/>
            <person name="Zhang Y."/>
            <person name="Roberts G.P."/>
            <person name="Reslewic S."/>
            <person name="Schwartz D.C."/>
        </authorList>
    </citation>
    <scope>NUCLEOTIDE SEQUENCE [LARGE SCALE GENOMIC DNA]</scope>
    <source>
        <strain evidence="5">ATCC 11170 / ATH 1.1.1 / DSM 467 / LMG 4362 / NCIMB 8255 / S1</strain>
    </source>
</reference>
<dbReference type="GO" id="GO:0016020">
    <property type="term" value="C:membrane"/>
    <property type="evidence" value="ECO:0007669"/>
    <property type="project" value="InterPro"/>
</dbReference>
<dbReference type="Proteomes" id="UP000001929">
    <property type="component" value="Chromosome"/>
</dbReference>
<dbReference type="SUPFAM" id="SSF141868">
    <property type="entry name" value="EAL domain-like"/>
    <property type="match status" value="1"/>
</dbReference>
<dbReference type="PANTHER" id="PTHR44757">
    <property type="entry name" value="DIGUANYLATE CYCLASE DGCP"/>
    <property type="match status" value="1"/>
</dbReference>
<dbReference type="Gene3D" id="3.30.70.270">
    <property type="match status" value="1"/>
</dbReference>
<dbReference type="CDD" id="cd01949">
    <property type="entry name" value="GGDEF"/>
    <property type="match status" value="1"/>
</dbReference>
<dbReference type="RefSeq" id="WP_011390354.1">
    <property type="nucleotide sequence ID" value="NC_007643.1"/>
</dbReference>
<dbReference type="GO" id="GO:0007165">
    <property type="term" value="P:signal transduction"/>
    <property type="evidence" value="ECO:0007669"/>
    <property type="project" value="InterPro"/>
</dbReference>
<dbReference type="PROSITE" id="PS50883">
    <property type="entry name" value="EAL"/>
    <property type="match status" value="1"/>
</dbReference>
<dbReference type="eggNOG" id="COG5001">
    <property type="taxonomic scope" value="Bacteria"/>
</dbReference>
<dbReference type="InterPro" id="IPR035919">
    <property type="entry name" value="EAL_sf"/>
</dbReference>
<dbReference type="SUPFAM" id="SSF55073">
    <property type="entry name" value="Nucleotide cyclase"/>
    <property type="match status" value="1"/>
</dbReference>
<dbReference type="Gene3D" id="6.10.340.10">
    <property type="match status" value="1"/>
</dbReference>
<proteinExistence type="predicted"/>
<dbReference type="InterPro" id="IPR029787">
    <property type="entry name" value="Nucleotide_cyclase"/>
</dbReference>
<dbReference type="Pfam" id="PF00563">
    <property type="entry name" value="EAL"/>
    <property type="match status" value="1"/>
</dbReference>
<dbReference type="PROSITE" id="PS50885">
    <property type="entry name" value="HAMP"/>
    <property type="match status" value="1"/>
</dbReference>
<dbReference type="PhylomeDB" id="Q2RR44"/>
<dbReference type="CDD" id="cd01948">
    <property type="entry name" value="EAL"/>
    <property type="match status" value="1"/>
</dbReference>
<dbReference type="HOGENOM" id="CLU_000445_70_46_5"/>
<dbReference type="Pfam" id="PF00990">
    <property type="entry name" value="GGDEF"/>
    <property type="match status" value="1"/>
</dbReference>
<evidence type="ECO:0000259" key="1">
    <source>
        <dbReference type="PROSITE" id="PS50883"/>
    </source>
</evidence>
<dbReference type="EMBL" id="CP000230">
    <property type="protein sequence ID" value="ABC23401.1"/>
    <property type="molecule type" value="Genomic_DNA"/>
</dbReference>
<dbReference type="STRING" id="269796.Rru_A2604"/>
<dbReference type="KEGG" id="rru:Rru_A2604"/>
<gene>
    <name evidence="4" type="ordered locus">Rru_A2604</name>
</gene>
<evidence type="ECO:0000313" key="5">
    <source>
        <dbReference type="Proteomes" id="UP000001929"/>
    </source>
</evidence>
<dbReference type="PANTHER" id="PTHR44757:SF2">
    <property type="entry name" value="BIOFILM ARCHITECTURE MAINTENANCE PROTEIN MBAA"/>
    <property type="match status" value="1"/>
</dbReference>
<keyword evidence="5" id="KW-1185">Reference proteome</keyword>
<organism evidence="4 5">
    <name type="scientific">Rhodospirillum rubrum (strain ATCC 11170 / ATH 1.1.1 / DSM 467 / LMG 4362 / NCIMB 8255 / S1)</name>
    <dbReference type="NCBI Taxonomy" id="269796"/>
    <lineage>
        <taxon>Bacteria</taxon>
        <taxon>Pseudomonadati</taxon>
        <taxon>Pseudomonadota</taxon>
        <taxon>Alphaproteobacteria</taxon>
        <taxon>Rhodospirillales</taxon>
        <taxon>Rhodospirillaceae</taxon>
        <taxon>Rhodospirillum</taxon>
    </lineage>
</organism>
<dbReference type="SMART" id="SM00052">
    <property type="entry name" value="EAL"/>
    <property type="match status" value="1"/>
</dbReference>
<name>Q2RR44_RHORT</name>
<dbReference type="InterPro" id="IPR052155">
    <property type="entry name" value="Biofilm_reg_signaling"/>
</dbReference>
<dbReference type="InterPro" id="IPR001633">
    <property type="entry name" value="EAL_dom"/>
</dbReference>
<feature type="domain" description="HAMP" evidence="2">
    <location>
        <begin position="186"/>
        <end position="242"/>
    </location>
</feature>
<dbReference type="InterPro" id="IPR003660">
    <property type="entry name" value="HAMP_dom"/>
</dbReference>
<evidence type="ECO:0000259" key="3">
    <source>
        <dbReference type="PROSITE" id="PS50887"/>
    </source>
</evidence>
<dbReference type="SMART" id="SM00267">
    <property type="entry name" value="GGDEF"/>
    <property type="match status" value="1"/>
</dbReference>
<evidence type="ECO:0000313" key="4">
    <source>
        <dbReference type="EMBL" id="ABC23401.1"/>
    </source>
</evidence>
<dbReference type="PROSITE" id="PS50887">
    <property type="entry name" value="GGDEF"/>
    <property type="match status" value="1"/>
</dbReference>
<dbReference type="Gene3D" id="3.20.20.450">
    <property type="entry name" value="EAL domain"/>
    <property type="match status" value="1"/>
</dbReference>